<evidence type="ECO:0000313" key="7">
    <source>
        <dbReference type="EMBL" id="MCF2529170.1"/>
    </source>
</evidence>
<dbReference type="PANTHER" id="PTHR23427">
    <property type="entry name" value="SURFEIT LOCUS PROTEIN"/>
    <property type="match status" value="1"/>
</dbReference>
<sequence length="280" mass="29985">MHRFLLQPRWVAFHVLVLVAVPVCAALGLWQFQRYNDHSKATEKAAETAVSADPAVPLAQQLRGGTEVTMDDRGRNVAVAGRYDTTHQLLVPGREVDGRSGTYVLTPFKPAGSGDAWLPVVRGWFEGPADAAKAPAPPAGDVQLTGRLELSETEHGSGIDRVAGLPAGQVSMVNTPELVNLMPYRLYTGYLALTAQDPADAASGAAALAPVPPAKAQSGGGISGRAWQNLGYTAQWFVFAGASVFLWWRVVRREIEERQEAEEAAVLRELGLAPEPAADR</sequence>
<evidence type="ECO:0000256" key="5">
    <source>
        <dbReference type="ARBA" id="ARBA00023136"/>
    </source>
</evidence>
<dbReference type="CDD" id="cd06662">
    <property type="entry name" value="SURF1"/>
    <property type="match status" value="1"/>
</dbReference>
<dbReference type="AlphaFoldDB" id="A0AA41U149"/>
<comment type="caution">
    <text evidence="7">The sequence shown here is derived from an EMBL/GenBank/DDBJ whole genome shotgun (WGS) entry which is preliminary data.</text>
</comment>
<evidence type="ECO:0000256" key="3">
    <source>
        <dbReference type="ARBA" id="ARBA00022692"/>
    </source>
</evidence>
<dbReference type="EMBL" id="JAKFHA010000010">
    <property type="protein sequence ID" value="MCF2529170.1"/>
    <property type="molecule type" value="Genomic_DNA"/>
</dbReference>
<evidence type="ECO:0000256" key="2">
    <source>
        <dbReference type="ARBA" id="ARBA00007165"/>
    </source>
</evidence>
<reference evidence="7" key="1">
    <citation type="submission" date="2022-01" db="EMBL/GenBank/DDBJ databases">
        <title>Genome-Based Taxonomic Classification of the Phylum Actinobacteria.</title>
        <authorList>
            <person name="Gao Y."/>
        </authorList>
    </citation>
    <scope>NUCLEOTIDE SEQUENCE</scope>
    <source>
        <strain evidence="7">KLBMP 8922</strain>
    </source>
</reference>
<organism evidence="7 8">
    <name type="scientific">Yinghuangia soli</name>
    <dbReference type="NCBI Taxonomy" id="2908204"/>
    <lineage>
        <taxon>Bacteria</taxon>
        <taxon>Bacillati</taxon>
        <taxon>Actinomycetota</taxon>
        <taxon>Actinomycetes</taxon>
        <taxon>Kitasatosporales</taxon>
        <taxon>Streptomycetaceae</taxon>
        <taxon>Yinghuangia</taxon>
    </lineage>
</organism>
<evidence type="ECO:0000256" key="1">
    <source>
        <dbReference type="ARBA" id="ARBA00004370"/>
    </source>
</evidence>
<keyword evidence="5" id="KW-0472">Membrane</keyword>
<comment type="similarity">
    <text evidence="2 6">Belongs to the SURF1 family.</text>
</comment>
<comment type="subcellular location">
    <subcellularLocation>
        <location evidence="6">Cell membrane</location>
        <topology evidence="6">Multi-pass membrane protein</topology>
    </subcellularLocation>
    <subcellularLocation>
        <location evidence="1">Membrane</location>
    </subcellularLocation>
</comment>
<keyword evidence="4" id="KW-1133">Transmembrane helix</keyword>
<dbReference type="PANTHER" id="PTHR23427:SF2">
    <property type="entry name" value="SURFEIT LOCUS PROTEIN 1"/>
    <property type="match status" value="1"/>
</dbReference>
<keyword evidence="6" id="KW-1003">Cell membrane</keyword>
<evidence type="ECO:0000256" key="6">
    <source>
        <dbReference type="RuleBase" id="RU363076"/>
    </source>
</evidence>
<name>A0AA41U149_9ACTN</name>
<evidence type="ECO:0000313" key="8">
    <source>
        <dbReference type="Proteomes" id="UP001165378"/>
    </source>
</evidence>
<dbReference type="RefSeq" id="WP_235053362.1">
    <property type="nucleotide sequence ID" value="NZ_JAKFHA010000010.1"/>
</dbReference>
<accession>A0AA41U149</accession>
<proteinExistence type="inferred from homology"/>
<dbReference type="Proteomes" id="UP001165378">
    <property type="component" value="Unassembled WGS sequence"/>
</dbReference>
<dbReference type="PROSITE" id="PS50895">
    <property type="entry name" value="SURF1"/>
    <property type="match status" value="1"/>
</dbReference>
<dbReference type="Pfam" id="PF02104">
    <property type="entry name" value="SURF1"/>
    <property type="match status" value="1"/>
</dbReference>
<evidence type="ECO:0000256" key="4">
    <source>
        <dbReference type="ARBA" id="ARBA00022989"/>
    </source>
</evidence>
<dbReference type="GO" id="GO:0005886">
    <property type="term" value="C:plasma membrane"/>
    <property type="evidence" value="ECO:0007669"/>
    <property type="project" value="UniProtKB-SubCell"/>
</dbReference>
<keyword evidence="3" id="KW-0812">Transmembrane</keyword>
<dbReference type="InterPro" id="IPR045214">
    <property type="entry name" value="Surf1/Surf4"/>
</dbReference>
<gene>
    <name evidence="7" type="ORF">LZ495_18385</name>
</gene>
<protein>
    <recommendedName>
        <fullName evidence="6">SURF1-like protein</fullName>
    </recommendedName>
</protein>
<dbReference type="InterPro" id="IPR002994">
    <property type="entry name" value="Surf1/Shy1"/>
</dbReference>
<keyword evidence="8" id="KW-1185">Reference proteome</keyword>